<reference evidence="1 2" key="1">
    <citation type="submission" date="2019-08" db="EMBL/GenBank/DDBJ databases">
        <authorList>
            <person name="Herpell B J."/>
        </authorList>
    </citation>
    <scope>NUCLEOTIDE SEQUENCE [LARGE SCALE GENOMIC DNA]</scope>
    <source>
        <strain evidence="2">Msb3</strain>
    </source>
</reference>
<accession>A0A5Q4ZD83</accession>
<evidence type="ECO:0000313" key="2">
    <source>
        <dbReference type="Proteomes" id="UP000325811"/>
    </source>
</evidence>
<dbReference type="Proteomes" id="UP000325811">
    <property type="component" value="Chromosome I"/>
</dbReference>
<sequence length="61" mass="6791">MIATATKWLRFGGGSRLSPERSTKCLTHPASRHYTMSPAPSDTSGEVRIILFYAYRRGTTT</sequence>
<gene>
    <name evidence="1" type="ORF">PDMSB3_2143</name>
</gene>
<organism evidence="1 2">
    <name type="scientific">Paraburkholderia dioscoreae</name>
    <dbReference type="NCBI Taxonomy" id="2604047"/>
    <lineage>
        <taxon>Bacteria</taxon>
        <taxon>Pseudomonadati</taxon>
        <taxon>Pseudomonadota</taxon>
        <taxon>Betaproteobacteria</taxon>
        <taxon>Burkholderiales</taxon>
        <taxon>Burkholderiaceae</taxon>
        <taxon>Paraburkholderia</taxon>
    </lineage>
</organism>
<keyword evidence="2" id="KW-1185">Reference proteome</keyword>
<dbReference type="KEGG" id="pdio:PDMSB3_2143"/>
<name>A0A5Q4ZD83_9BURK</name>
<dbReference type="EMBL" id="LR699553">
    <property type="protein sequence ID" value="VVD28599.1"/>
    <property type="molecule type" value="Genomic_DNA"/>
</dbReference>
<protein>
    <submittedName>
        <fullName evidence="1">Uncharacterized protein</fullName>
    </submittedName>
</protein>
<evidence type="ECO:0000313" key="1">
    <source>
        <dbReference type="EMBL" id="VVD28599.1"/>
    </source>
</evidence>
<dbReference type="AlphaFoldDB" id="A0A5Q4ZD83"/>
<proteinExistence type="predicted"/>